<dbReference type="Proteomes" id="UP000606786">
    <property type="component" value="Unassembled WGS sequence"/>
</dbReference>
<comment type="caution">
    <text evidence="1">The sequence shown here is derived from an EMBL/GenBank/DDBJ whole genome shotgun (WGS) entry which is preliminary data.</text>
</comment>
<evidence type="ECO:0000313" key="2">
    <source>
        <dbReference type="Proteomes" id="UP000606786"/>
    </source>
</evidence>
<proteinExistence type="predicted"/>
<dbReference type="EMBL" id="CAJHJT010000023">
    <property type="protein sequence ID" value="CAD7000917.1"/>
    <property type="molecule type" value="Genomic_DNA"/>
</dbReference>
<accession>A0A811UT29</accession>
<protein>
    <submittedName>
        <fullName evidence="1">(Mediterranean fruit fly) hypothetical protein</fullName>
    </submittedName>
</protein>
<sequence length="143" mass="16064">METWSVVLLNSYDEWTKLCILDQELPEARKCFLLTARSAADISVLRHYCVNSSTILATRRSKNGCTDSQQMRHTFRAKPRLMEQIMADLPVERVQAPSSTILATRRSKNGCTDSQQMRHIILCQAQVDGADHGGFTGRTSTSC</sequence>
<reference evidence="1" key="1">
    <citation type="submission" date="2020-11" db="EMBL/GenBank/DDBJ databases">
        <authorList>
            <person name="Whitehead M."/>
        </authorList>
    </citation>
    <scope>NUCLEOTIDE SEQUENCE</scope>
    <source>
        <strain evidence="1">EGII</strain>
    </source>
</reference>
<gene>
    <name evidence="1" type="ORF">CCAP1982_LOCUS9392</name>
</gene>
<evidence type="ECO:0000313" key="1">
    <source>
        <dbReference type="EMBL" id="CAD7000917.1"/>
    </source>
</evidence>
<organism evidence="1 2">
    <name type="scientific">Ceratitis capitata</name>
    <name type="common">Mediterranean fruit fly</name>
    <name type="synonym">Tephritis capitata</name>
    <dbReference type="NCBI Taxonomy" id="7213"/>
    <lineage>
        <taxon>Eukaryota</taxon>
        <taxon>Metazoa</taxon>
        <taxon>Ecdysozoa</taxon>
        <taxon>Arthropoda</taxon>
        <taxon>Hexapoda</taxon>
        <taxon>Insecta</taxon>
        <taxon>Pterygota</taxon>
        <taxon>Neoptera</taxon>
        <taxon>Endopterygota</taxon>
        <taxon>Diptera</taxon>
        <taxon>Brachycera</taxon>
        <taxon>Muscomorpha</taxon>
        <taxon>Tephritoidea</taxon>
        <taxon>Tephritidae</taxon>
        <taxon>Ceratitis</taxon>
        <taxon>Ceratitis</taxon>
    </lineage>
</organism>
<dbReference type="AlphaFoldDB" id="A0A811UT29"/>
<keyword evidence="2" id="KW-1185">Reference proteome</keyword>
<name>A0A811UT29_CERCA</name>